<dbReference type="InterPro" id="IPR019496">
    <property type="entry name" value="NUFIP1_cons_dom"/>
</dbReference>
<protein>
    <recommendedName>
        <fullName evidence="6">C3H1-type domain-containing protein</fullName>
    </recommendedName>
</protein>
<dbReference type="PANTHER" id="PTHR13309:SF0">
    <property type="entry name" value="FMR1-INTERACTING PROTEIN NUFIP1"/>
    <property type="match status" value="1"/>
</dbReference>
<evidence type="ECO:0000256" key="2">
    <source>
        <dbReference type="ARBA" id="ARBA00022771"/>
    </source>
</evidence>
<keyword evidence="2 4" id="KW-0863">Zinc-finger</keyword>
<accession>A0ABP0DPS5</accession>
<comment type="caution">
    <text evidence="7">The sequence shown here is derived from an EMBL/GenBank/DDBJ whole genome shotgun (WGS) entry which is preliminary data.</text>
</comment>
<evidence type="ECO:0000313" key="8">
    <source>
        <dbReference type="Proteomes" id="UP001642501"/>
    </source>
</evidence>
<name>A0ABP0DPS5_9PEZI</name>
<feature type="compositionally biased region" description="Low complexity" evidence="5">
    <location>
        <begin position="118"/>
        <end position="143"/>
    </location>
</feature>
<evidence type="ECO:0000256" key="5">
    <source>
        <dbReference type="SAM" id="MobiDB-lite"/>
    </source>
</evidence>
<evidence type="ECO:0000256" key="4">
    <source>
        <dbReference type="PROSITE-ProRule" id="PRU00723"/>
    </source>
</evidence>
<dbReference type="Pfam" id="PF10453">
    <property type="entry name" value="NUFIP1"/>
    <property type="match status" value="1"/>
</dbReference>
<feature type="region of interest" description="Disordered" evidence="5">
    <location>
        <begin position="1"/>
        <end position="556"/>
    </location>
</feature>
<proteinExistence type="predicted"/>
<feature type="compositionally biased region" description="Basic and acidic residues" evidence="5">
    <location>
        <begin position="420"/>
        <end position="433"/>
    </location>
</feature>
<feature type="compositionally biased region" description="Acidic residues" evidence="5">
    <location>
        <begin position="494"/>
        <end position="507"/>
    </location>
</feature>
<feature type="compositionally biased region" description="Low complexity" evidence="5">
    <location>
        <begin position="530"/>
        <end position="544"/>
    </location>
</feature>
<dbReference type="InterPro" id="IPR039136">
    <property type="entry name" value="NUFIP1-like"/>
</dbReference>
<feature type="compositionally biased region" description="Pro residues" evidence="5">
    <location>
        <begin position="7"/>
        <end position="16"/>
    </location>
</feature>
<feature type="compositionally biased region" description="Polar residues" evidence="5">
    <location>
        <begin position="78"/>
        <end position="94"/>
    </location>
</feature>
<evidence type="ECO:0000313" key="7">
    <source>
        <dbReference type="EMBL" id="CAK7270293.1"/>
    </source>
</evidence>
<dbReference type="SUPFAM" id="SSF90229">
    <property type="entry name" value="CCCH zinc finger"/>
    <property type="match status" value="1"/>
</dbReference>
<reference evidence="7 8" key="1">
    <citation type="submission" date="2024-01" db="EMBL/GenBank/DDBJ databases">
        <authorList>
            <person name="Allen C."/>
            <person name="Tagirdzhanova G."/>
        </authorList>
    </citation>
    <scope>NUCLEOTIDE SEQUENCE [LARGE SCALE GENOMIC DNA]</scope>
    <source>
        <strain evidence="7 8">CBS 573.63</strain>
    </source>
</reference>
<feature type="compositionally biased region" description="Basic and acidic residues" evidence="5">
    <location>
        <begin position="468"/>
        <end position="486"/>
    </location>
</feature>
<feature type="compositionally biased region" description="Low complexity" evidence="5">
    <location>
        <begin position="95"/>
        <end position="110"/>
    </location>
</feature>
<dbReference type="Proteomes" id="UP001642501">
    <property type="component" value="Unassembled WGS sequence"/>
</dbReference>
<sequence length="713" mass="75757">MSSYGYGPPPPPPFPAQPAVGYGQQYQAPYQHGQSHGGHPHMRGGRGGYFGGGRGGGNPGAGAVADHQSRSSYGGYGSAQQYSRPAQYAQSSNIPSPYGAPSQQPPSQQHWSHDTVAQHHQLPPQGYYPPQGFQQQSPQGHSHTQNQPPYGQQPLYASPSGPAGSPAQPSYGHQYQQQAAGYPHQWNSSGSHQQNGGHNGHYSGREGGGPNVGGGYHHEQRGGAPKAHVMGPPIRIGFENGNTHGLGAGPPAPVSNRGYQPPPPPGPYNVLQGGGSPPPLGPTGYGAVRPYQPYAPAGSPQHYDPNFNNQNNRQYTRGGFHTGNGHRGGRMPHVENKMRYNKKPGFHNNGPLGAHAAHLPSYHQKPDAASAGKKKKRKTNTLGLTPGDESDEEEADEESKLVELIGPDAPNPVDIAAWIAERRSNFPTKERIQARLANSSDVDGKAENVADSIGTPAKPTAPTALERQQQKAEKLRRQLEKVESSIKRKREQQDEGDEMRDVDDAGADSDASLNSDDEAPETEPIHSETSAVAAAASAAAAKGGKSPGGRKADPTKHCKYYSTGGTCGKKGKCRFVHDPAVREAALQERERNGGRITLKQRLVLNDKEQEDLTIIKTLQYLKEKGMMTVASAASTEALPTTDILVDTTVVDPDADAEAVESEMTDVADASAAPSSLLSKPDVNPDGVVSAPTMRYQGWDLSGFGNAGAKVREV</sequence>
<evidence type="ECO:0000259" key="6">
    <source>
        <dbReference type="PROSITE" id="PS50103"/>
    </source>
</evidence>
<feature type="region of interest" description="Disordered" evidence="5">
    <location>
        <begin position="664"/>
        <end position="684"/>
    </location>
</feature>
<evidence type="ECO:0000256" key="3">
    <source>
        <dbReference type="ARBA" id="ARBA00022833"/>
    </source>
</evidence>
<dbReference type="PANTHER" id="PTHR13309">
    <property type="entry name" value="NUCLEAR FRAGILE X MENTAL RETARDATION PROTEIN INTERACTING PROTEIN 1"/>
    <property type="match status" value="1"/>
</dbReference>
<feature type="compositionally biased region" description="Low complexity" evidence="5">
    <location>
        <begin position="667"/>
        <end position="681"/>
    </location>
</feature>
<feature type="compositionally biased region" description="Gly residues" evidence="5">
    <location>
        <begin position="205"/>
        <end position="215"/>
    </location>
</feature>
<feature type="compositionally biased region" description="Low complexity" evidence="5">
    <location>
        <begin position="156"/>
        <end position="196"/>
    </location>
</feature>
<feature type="zinc finger region" description="C3H1-type" evidence="4">
    <location>
        <begin position="552"/>
        <end position="580"/>
    </location>
</feature>
<keyword evidence="8" id="KW-1185">Reference proteome</keyword>
<dbReference type="EMBL" id="CAWUOM010000070">
    <property type="protein sequence ID" value="CAK7270293.1"/>
    <property type="molecule type" value="Genomic_DNA"/>
</dbReference>
<feature type="compositionally biased region" description="Polar residues" evidence="5">
    <location>
        <begin position="306"/>
        <end position="315"/>
    </location>
</feature>
<feature type="domain" description="C3H1-type" evidence="6">
    <location>
        <begin position="552"/>
        <end position="580"/>
    </location>
</feature>
<gene>
    <name evidence="7" type="ORF">SEPCBS57363_004030</name>
</gene>
<feature type="compositionally biased region" description="Polar residues" evidence="5">
    <location>
        <begin position="24"/>
        <end position="34"/>
    </location>
</feature>
<dbReference type="InterPro" id="IPR036855">
    <property type="entry name" value="Znf_CCCH_sf"/>
</dbReference>
<organism evidence="7 8">
    <name type="scientific">Sporothrix epigloea</name>
    <dbReference type="NCBI Taxonomy" id="1892477"/>
    <lineage>
        <taxon>Eukaryota</taxon>
        <taxon>Fungi</taxon>
        <taxon>Dikarya</taxon>
        <taxon>Ascomycota</taxon>
        <taxon>Pezizomycotina</taxon>
        <taxon>Sordariomycetes</taxon>
        <taxon>Sordariomycetidae</taxon>
        <taxon>Ophiostomatales</taxon>
        <taxon>Ophiostomataceae</taxon>
        <taxon>Sporothrix</taxon>
    </lineage>
</organism>
<dbReference type="InterPro" id="IPR000571">
    <property type="entry name" value="Znf_CCCH"/>
</dbReference>
<feature type="compositionally biased region" description="Gly residues" evidence="5">
    <location>
        <begin position="45"/>
        <end position="60"/>
    </location>
</feature>
<keyword evidence="3 4" id="KW-0862">Zinc</keyword>
<feature type="compositionally biased region" description="Acidic residues" evidence="5">
    <location>
        <begin position="388"/>
        <end position="397"/>
    </location>
</feature>
<keyword evidence="1 4" id="KW-0479">Metal-binding</keyword>
<evidence type="ECO:0000256" key="1">
    <source>
        <dbReference type="ARBA" id="ARBA00022723"/>
    </source>
</evidence>
<dbReference type="PROSITE" id="PS50103">
    <property type="entry name" value="ZF_C3H1"/>
    <property type="match status" value="1"/>
</dbReference>